<evidence type="ECO:0000313" key="4">
    <source>
        <dbReference type="Proteomes" id="UP001596166"/>
    </source>
</evidence>
<proteinExistence type="predicted"/>
<dbReference type="Proteomes" id="UP001596166">
    <property type="component" value="Unassembled WGS sequence"/>
</dbReference>
<dbReference type="RefSeq" id="WP_376997660.1">
    <property type="nucleotide sequence ID" value="NZ_JBHSLC010000063.1"/>
</dbReference>
<evidence type="ECO:0000259" key="2">
    <source>
        <dbReference type="Pfam" id="PF16694"/>
    </source>
</evidence>
<comment type="caution">
    <text evidence="3">The sequence shown here is derived from an EMBL/GenBank/DDBJ whole genome shotgun (WGS) entry which is preliminary data.</text>
</comment>
<dbReference type="InterPro" id="IPR032033">
    <property type="entry name" value="Cytochrome_P460"/>
</dbReference>
<feature type="signal peptide" evidence="1">
    <location>
        <begin position="1"/>
        <end position="24"/>
    </location>
</feature>
<dbReference type="Pfam" id="PF16694">
    <property type="entry name" value="Cytochrome_P460"/>
    <property type="match status" value="1"/>
</dbReference>
<dbReference type="InterPro" id="IPR038142">
    <property type="entry name" value="Cytochrome_P460_sp"/>
</dbReference>
<gene>
    <name evidence="3" type="ORF">ACFPMG_23600</name>
</gene>
<dbReference type="Gene3D" id="3.50.70.20">
    <property type="entry name" value="Cytochrome P460"/>
    <property type="match status" value="1"/>
</dbReference>
<organism evidence="3 4">
    <name type="scientific">Azospirillum himalayense</name>
    <dbReference type="NCBI Taxonomy" id="654847"/>
    <lineage>
        <taxon>Bacteria</taxon>
        <taxon>Pseudomonadati</taxon>
        <taxon>Pseudomonadota</taxon>
        <taxon>Alphaproteobacteria</taxon>
        <taxon>Rhodospirillales</taxon>
        <taxon>Azospirillaceae</taxon>
        <taxon>Azospirillum</taxon>
    </lineage>
</organism>
<accession>A0ABW0GBM5</accession>
<dbReference type="CDD" id="cd20716">
    <property type="entry name" value="cyt_P460_fam"/>
    <property type="match status" value="1"/>
</dbReference>
<name>A0ABW0GBM5_9PROT</name>
<dbReference type="EMBL" id="JBHSLC010000063">
    <property type="protein sequence ID" value="MFC5357981.1"/>
    <property type="molecule type" value="Genomic_DNA"/>
</dbReference>
<feature type="chain" id="PRO_5045456814" evidence="1">
    <location>
        <begin position="25"/>
        <end position="153"/>
    </location>
</feature>
<keyword evidence="1" id="KW-0732">Signal</keyword>
<evidence type="ECO:0000256" key="1">
    <source>
        <dbReference type="SAM" id="SignalP"/>
    </source>
</evidence>
<feature type="domain" description="Cytochrome P460" evidence="2">
    <location>
        <begin position="33"/>
        <end position="145"/>
    </location>
</feature>
<sequence length="153" mass="17290">MAAISIVRSALAVALGMVATAVRADGDLVRFPEGYDKGVHYATVERGGIREELFTSREAIEAARSGRPLPSGTVITMEDHRDGKLFRYVVMEKRAGWGTRHPPELRNGEWEFQAFHPDQTVNRNETVTRCMTCHKSREHQDFLFTLDRMKAAQ</sequence>
<keyword evidence="4" id="KW-1185">Reference proteome</keyword>
<evidence type="ECO:0000313" key="3">
    <source>
        <dbReference type="EMBL" id="MFC5357981.1"/>
    </source>
</evidence>
<reference evidence="4" key="1">
    <citation type="journal article" date="2019" name="Int. J. Syst. Evol. Microbiol.">
        <title>The Global Catalogue of Microorganisms (GCM) 10K type strain sequencing project: providing services to taxonomists for standard genome sequencing and annotation.</title>
        <authorList>
            <consortium name="The Broad Institute Genomics Platform"/>
            <consortium name="The Broad Institute Genome Sequencing Center for Infectious Disease"/>
            <person name="Wu L."/>
            <person name="Ma J."/>
        </authorList>
    </citation>
    <scope>NUCLEOTIDE SEQUENCE [LARGE SCALE GENOMIC DNA]</scope>
    <source>
        <strain evidence="4">CCUG 58760</strain>
    </source>
</reference>
<protein>
    <submittedName>
        <fullName evidence="3">Cytochrome P460 family protein</fullName>
    </submittedName>
</protein>